<keyword evidence="2" id="KW-1133">Transmembrane helix</keyword>
<gene>
    <name evidence="3" type="ORF">AVL59_01200</name>
</gene>
<dbReference type="EMBL" id="CP016279">
    <property type="protein sequence ID" value="ANP48369.1"/>
    <property type="molecule type" value="Genomic_DNA"/>
</dbReference>
<keyword evidence="2" id="KW-0812">Transmembrane</keyword>
<proteinExistence type="predicted"/>
<feature type="compositionally biased region" description="Low complexity" evidence="1">
    <location>
        <begin position="194"/>
        <end position="242"/>
    </location>
</feature>
<evidence type="ECO:0000313" key="4">
    <source>
        <dbReference type="Proteomes" id="UP000092659"/>
    </source>
</evidence>
<sequence length="258" mass="26092">MAYGEDPYGGVGYTYAYGHEYGRGATAGYAYGHEYGRGATADTVPQPWGGARPAQWTHPAGHAPTGWHSPHGDVPTGWHSPHGDVLTAQLPVPDPPGCSVSETDIPESESVRPVFVDSSGRRQRHVHRAARLLVIPAAGYVALLISTMLGGPGISSPFVPQADPTHPATPRSTAPDSPSGTGHSTKGASPAATRKSSGSAARKGSGTAAPKAPGPTGRSAASTAPAATSRPSAAPTSTAAPAHSSKGRGLGSSHRPVK</sequence>
<feature type="transmembrane region" description="Helical" evidence="2">
    <location>
        <begin position="129"/>
        <end position="151"/>
    </location>
</feature>
<reference evidence="3 4" key="1">
    <citation type="submission" date="2016-06" db="EMBL/GenBank/DDBJ databases">
        <title>Complete genome sequence of Streptomyces griseochromogenes ATCC 14511, the Blasticidin S producer.</title>
        <authorList>
            <person name="Wu L."/>
        </authorList>
    </citation>
    <scope>NUCLEOTIDE SEQUENCE [LARGE SCALE GENOMIC DNA]</scope>
    <source>
        <strain evidence="3 4">ATCC 14511</strain>
    </source>
</reference>
<dbReference type="Proteomes" id="UP000092659">
    <property type="component" value="Chromosome"/>
</dbReference>
<dbReference type="AlphaFoldDB" id="A0A1B1AP76"/>
<keyword evidence="2" id="KW-0472">Membrane</keyword>
<feature type="compositionally biased region" description="Polar residues" evidence="1">
    <location>
        <begin position="170"/>
        <end position="187"/>
    </location>
</feature>
<dbReference type="STRING" id="68214.AVL59_01200"/>
<evidence type="ECO:0000313" key="3">
    <source>
        <dbReference type="EMBL" id="ANP48369.1"/>
    </source>
</evidence>
<name>A0A1B1AP76_9ACTN</name>
<evidence type="ECO:0000256" key="2">
    <source>
        <dbReference type="SAM" id="Phobius"/>
    </source>
</evidence>
<accession>A0A1B1AP76</accession>
<organism evidence="3 4">
    <name type="scientific">Streptomyces griseochromogenes</name>
    <dbReference type="NCBI Taxonomy" id="68214"/>
    <lineage>
        <taxon>Bacteria</taxon>
        <taxon>Bacillati</taxon>
        <taxon>Actinomycetota</taxon>
        <taxon>Actinomycetes</taxon>
        <taxon>Kitasatosporales</taxon>
        <taxon>Streptomycetaceae</taxon>
        <taxon>Streptomyces</taxon>
    </lineage>
</organism>
<dbReference type="KEGG" id="sgs:AVL59_01200"/>
<protein>
    <submittedName>
        <fullName evidence="3">Uncharacterized protein</fullName>
    </submittedName>
</protein>
<feature type="region of interest" description="Disordered" evidence="1">
    <location>
        <begin position="156"/>
        <end position="258"/>
    </location>
</feature>
<evidence type="ECO:0000256" key="1">
    <source>
        <dbReference type="SAM" id="MobiDB-lite"/>
    </source>
</evidence>